<proteinExistence type="predicted"/>
<dbReference type="Proteomes" id="UP000492821">
    <property type="component" value="Unassembled WGS sequence"/>
</dbReference>
<protein>
    <submittedName>
        <fullName evidence="3">Ribosomal RNA-processing protein 14/surfeit locus protein 6 C-terminal domain-containing protein</fullName>
    </submittedName>
</protein>
<evidence type="ECO:0000313" key="2">
    <source>
        <dbReference type="Proteomes" id="UP000492821"/>
    </source>
</evidence>
<feature type="region of interest" description="Disordered" evidence="1">
    <location>
        <begin position="87"/>
        <end position="123"/>
    </location>
</feature>
<evidence type="ECO:0000313" key="3">
    <source>
        <dbReference type="WBParaSite" id="Pan_g1463.t1"/>
    </source>
</evidence>
<feature type="region of interest" description="Disordered" evidence="1">
    <location>
        <begin position="1"/>
        <end position="56"/>
    </location>
</feature>
<evidence type="ECO:0000256" key="1">
    <source>
        <dbReference type="SAM" id="MobiDB-lite"/>
    </source>
</evidence>
<name>A0A7E4ZSC6_PANRE</name>
<keyword evidence="2" id="KW-1185">Reference proteome</keyword>
<sequence length="123" mass="13924">MGNKQNSAKRKSEIAKGKRARKAARLAANPPKPRPLPKKKQPRSVPPPVKEKTEEEITAAKERALKLSVARAKARLASFQKKAAKAKRMRELRQQRQEEAGPMVLRERPPSKRVLRSSTRSEE</sequence>
<dbReference type="WBParaSite" id="Pan_g1463.t1">
    <property type="protein sequence ID" value="Pan_g1463.t1"/>
    <property type="gene ID" value="Pan_g1463"/>
</dbReference>
<reference evidence="2" key="1">
    <citation type="journal article" date="2013" name="Genetics">
        <title>The draft genome and transcriptome of Panagrellus redivivus are shaped by the harsh demands of a free-living lifestyle.</title>
        <authorList>
            <person name="Srinivasan J."/>
            <person name="Dillman A.R."/>
            <person name="Macchietto M.G."/>
            <person name="Heikkinen L."/>
            <person name="Lakso M."/>
            <person name="Fracchia K.M."/>
            <person name="Antoshechkin I."/>
            <person name="Mortazavi A."/>
            <person name="Wong G."/>
            <person name="Sternberg P.W."/>
        </authorList>
    </citation>
    <scope>NUCLEOTIDE SEQUENCE [LARGE SCALE GENOMIC DNA]</scope>
    <source>
        <strain evidence="2">MT8872</strain>
    </source>
</reference>
<organism evidence="2 3">
    <name type="scientific">Panagrellus redivivus</name>
    <name type="common">Microworm</name>
    <dbReference type="NCBI Taxonomy" id="6233"/>
    <lineage>
        <taxon>Eukaryota</taxon>
        <taxon>Metazoa</taxon>
        <taxon>Ecdysozoa</taxon>
        <taxon>Nematoda</taxon>
        <taxon>Chromadorea</taxon>
        <taxon>Rhabditida</taxon>
        <taxon>Tylenchina</taxon>
        <taxon>Panagrolaimomorpha</taxon>
        <taxon>Panagrolaimoidea</taxon>
        <taxon>Panagrolaimidae</taxon>
        <taxon>Panagrellus</taxon>
    </lineage>
</organism>
<dbReference type="AlphaFoldDB" id="A0A7E4ZSC6"/>
<feature type="compositionally biased region" description="Basic and acidic residues" evidence="1">
    <location>
        <begin position="89"/>
        <end position="110"/>
    </location>
</feature>
<accession>A0A7E4ZSC6</accession>
<reference evidence="3" key="2">
    <citation type="submission" date="2020-10" db="UniProtKB">
        <authorList>
            <consortium name="WormBaseParasite"/>
        </authorList>
    </citation>
    <scope>IDENTIFICATION</scope>
</reference>